<evidence type="ECO:0000256" key="1">
    <source>
        <dbReference type="SAM" id="Phobius"/>
    </source>
</evidence>
<dbReference type="EMBL" id="CP046172">
    <property type="protein sequence ID" value="QIS14853.1"/>
    <property type="molecule type" value="Genomic_DNA"/>
</dbReference>
<keyword evidence="1" id="KW-1133">Transmembrane helix</keyword>
<keyword evidence="1" id="KW-0812">Transmembrane</keyword>
<feature type="transmembrane region" description="Helical" evidence="1">
    <location>
        <begin position="32"/>
        <end position="50"/>
    </location>
</feature>
<evidence type="ECO:0000313" key="3">
    <source>
        <dbReference type="Proteomes" id="UP000503540"/>
    </source>
</evidence>
<feature type="transmembrane region" description="Helical" evidence="1">
    <location>
        <begin position="125"/>
        <end position="144"/>
    </location>
</feature>
<dbReference type="RefSeq" id="WP_167477189.1">
    <property type="nucleotide sequence ID" value="NZ_CP046172.1"/>
</dbReference>
<dbReference type="Proteomes" id="UP000503540">
    <property type="component" value="Chromosome"/>
</dbReference>
<evidence type="ECO:0000313" key="2">
    <source>
        <dbReference type="EMBL" id="QIS14853.1"/>
    </source>
</evidence>
<keyword evidence="3" id="KW-1185">Reference proteome</keyword>
<gene>
    <name evidence="2" type="ORF">F5544_35105</name>
</gene>
<protein>
    <recommendedName>
        <fullName evidence="4">DoxX family membrane protein</fullName>
    </recommendedName>
</protein>
<accession>A0A6G9YPK7</accession>
<proteinExistence type="predicted"/>
<name>A0A6G9YPK7_9NOCA</name>
<feature type="transmembrane region" description="Helical" evidence="1">
    <location>
        <begin position="70"/>
        <end position="88"/>
    </location>
</feature>
<dbReference type="PANTHER" id="PTHR36974:SF1">
    <property type="entry name" value="DOXX FAMILY MEMBRANE PROTEIN"/>
    <property type="match status" value="1"/>
</dbReference>
<sequence length="145" mass="14892">MAPLVVLAVVTGIARLIGWLGDIGWLDTWPHAARLGLAAMFALTASAHFVPGKRAELIAMVPPRLPNAAGLVTVTGALEFAGALGLLLPPFAKLAAGCLFVLLLALFPANVHAARAGVGIKTMPLPLRGLVQVLFLAACALVVFG</sequence>
<dbReference type="AlphaFoldDB" id="A0A6G9YPK7"/>
<keyword evidence="1" id="KW-0472">Membrane</keyword>
<dbReference type="KEGG" id="nah:F5544_35105"/>
<dbReference type="PANTHER" id="PTHR36974">
    <property type="entry name" value="MEMBRANE PROTEIN-RELATED"/>
    <property type="match status" value="1"/>
</dbReference>
<reference evidence="2 3" key="1">
    <citation type="journal article" date="2019" name="ACS Chem. Biol.">
        <title>Identification and Mobilization of a Cryptic Antibiotic Biosynthesis Gene Locus from a Human-Pathogenic Nocardia Isolate.</title>
        <authorList>
            <person name="Herisse M."/>
            <person name="Ishida K."/>
            <person name="Porter J.L."/>
            <person name="Howden B."/>
            <person name="Hertweck C."/>
            <person name="Stinear T.P."/>
            <person name="Pidot S.J."/>
        </authorList>
    </citation>
    <scope>NUCLEOTIDE SEQUENCE [LARGE SCALE GENOMIC DNA]</scope>
    <source>
        <strain evidence="2 3">AUSMDU00012717</strain>
    </source>
</reference>
<feature type="transmembrane region" description="Helical" evidence="1">
    <location>
        <begin position="94"/>
        <end position="113"/>
    </location>
</feature>
<organism evidence="2 3">
    <name type="scientific">Nocardia arthritidis</name>
    <dbReference type="NCBI Taxonomy" id="228602"/>
    <lineage>
        <taxon>Bacteria</taxon>
        <taxon>Bacillati</taxon>
        <taxon>Actinomycetota</taxon>
        <taxon>Actinomycetes</taxon>
        <taxon>Mycobacteriales</taxon>
        <taxon>Nocardiaceae</taxon>
        <taxon>Nocardia</taxon>
    </lineage>
</organism>
<evidence type="ECO:0008006" key="4">
    <source>
        <dbReference type="Google" id="ProtNLM"/>
    </source>
</evidence>